<comment type="caution">
    <text evidence="3">The sequence shown here is derived from an EMBL/GenBank/DDBJ whole genome shotgun (WGS) entry which is preliminary data.</text>
</comment>
<keyword evidence="4" id="KW-1185">Reference proteome</keyword>
<organism evidence="3 4">
    <name type="scientific">Saponaria officinalis</name>
    <name type="common">Common soapwort</name>
    <name type="synonym">Lychnis saponaria</name>
    <dbReference type="NCBI Taxonomy" id="3572"/>
    <lineage>
        <taxon>Eukaryota</taxon>
        <taxon>Viridiplantae</taxon>
        <taxon>Streptophyta</taxon>
        <taxon>Embryophyta</taxon>
        <taxon>Tracheophyta</taxon>
        <taxon>Spermatophyta</taxon>
        <taxon>Magnoliopsida</taxon>
        <taxon>eudicotyledons</taxon>
        <taxon>Gunneridae</taxon>
        <taxon>Pentapetalae</taxon>
        <taxon>Caryophyllales</taxon>
        <taxon>Caryophyllaceae</taxon>
        <taxon>Caryophylleae</taxon>
        <taxon>Saponaria</taxon>
    </lineage>
</organism>
<evidence type="ECO:0000313" key="3">
    <source>
        <dbReference type="EMBL" id="KAK9672760.1"/>
    </source>
</evidence>
<dbReference type="InterPro" id="IPR058783">
    <property type="entry name" value="IREH1/IRE-like_N"/>
</dbReference>
<feature type="domain" description="IREH1/IRE-like N-terminal" evidence="2">
    <location>
        <begin position="46"/>
        <end position="156"/>
    </location>
</feature>
<accession>A0AAW1H9L6</accession>
<dbReference type="AlphaFoldDB" id="A0AAW1H9L6"/>
<dbReference type="Pfam" id="PF26031">
    <property type="entry name" value="IREH1"/>
    <property type="match status" value="1"/>
</dbReference>
<gene>
    <name evidence="3" type="ORF">RND81_12G122500</name>
</gene>
<reference evidence="3" key="1">
    <citation type="submission" date="2024-03" db="EMBL/GenBank/DDBJ databases">
        <title>WGS assembly of Saponaria officinalis var. Norfolk2.</title>
        <authorList>
            <person name="Jenkins J."/>
            <person name="Shu S."/>
            <person name="Grimwood J."/>
            <person name="Barry K."/>
            <person name="Goodstein D."/>
            <person name="Schmutz J."/>
            <person name="Leebens-Mack J."/>
            <person name="Osbourn A."/>
        </authorList>
    </citation>
    <scope>NUCLEOTIDE SEQUENCE [LARGE SCALE GENOMIC DNA]</scope>
    <source>
        <strain evidence="3">JIC</strain>
    </source>
</reference>
<dbReference type="EMBL" id="JBDFQZ010000012">
    <property type="protein sequence ID" value="KAK9672760.1"/>
    <property type="molecule type" value="Genomic_DNA"/>
</dbReference>
<feature type="compositionally biased region" description="Polar residues" evidence="1">
    <location>
        <begin position="173"/>
        <end position="183"/>
    </location>
</feature>
<dbReference type="Proteomes" id="UP001443914">
    <property type="component" value="Unassembled WGS sequence"/>
</dbReference>
<evidence type="ECO:0000256" key="1">
    <source>
        <dbReference type="SAM" id="MobiDB-lite"/>
    </source>
</evidence>
<feature type="region of interest" description="Disordered" evidence="1">
    <location>
        <begin position="159"/>
        <end position="191"/>
    </location>
</feature>
<evidence type="ECO:0000259" key="2">
    <source>
        <dbReference type="Pfam" id="PF26031"/>
    </source>
</evidence>
<sequence length="225" mass="25737">MGNASLINQWQSPELQAILGATSGRKKRTPDIRPHTFRKSPVFLYTEATTVMIREKFNKLKDEVDSDLGIFAGDLVGILEKSTESNPDWSKGLDDLLLIARQCAAMSTDELWHNCESIVQDLNDRRQDLPTGGLKRAYTRLLYILSRYTRPVQFQKEGGFQNEHIQKDEPAESSRSQTGNSEPPTVERVPYCENKEQQRTYQTMIICRICEFEIPAMFVENLCDS</sequence>
<name>A0AAW1H9L6_SAPOF</name>
<protein>
    <recommendedName>
        <fullName evidence="2">IREH1/IRE-like N-terminal domain-containing protein</fullName>
    </recommendedName>
</protein>
<proteinExistence type="predicted"/>
<evidence type="ECO:0000313" key="4">
    <source>
        <dbReference type="Proteomes" id="UP001443914"/>
    </source>
</evidence>